<evidence type="ECO:0000256" key="8">
    <source>
        <dbReference type="ARBA" id="ARBA00023157"/>
    </source>
</evidence>
<evidence type="ECO:0000256" key="1">
    <source>
        <dbReference type="ARBA" id="ARBA00001947"/>
    </source>
</evidence>
<comment type="subcellular location">
    <subcellularLocation>
        <location evidence="2">Secreted</location>
    </subcellularLocation>
</comment>
<dbReference type="GO" id="GO:0008584">
    <property type="term" value="P:male gonad development"/>
    <property type="evidence" value="ECO:0007669"/>
    <property type="project" value="TreeGrafter"/>
</dbReference>
<dbReference type="Pfam" id="PF08516">
    <property type="entry name" value="ADAM_CR"/>
    <property type="match status" value="1"/>
</dbReference>
<dbReference type="GO" id="GO:0005576">
    <property type="term" value="C:extracellular region"/>
    <property type="evidence" value="ECO:0007669"/>
    <property type="project" value="UniProtKB-SubCell"/>
</dbReference>
<evidence type="ECO:0000259" key="13">
    <source>
        <dbReference type="PROSITE" id="PS50215"/>
    </source>
</evidence>
<dbReference type="Gene3D" id="4.10.70.10">
    <property type="entry name" value="Disintegrin domain"/>
    <property type="match status" value="1"/>
</dbReference>
<keyword evidence="3" id="KW-0964">Secreted</keyword>
<feature type="domain" description="Disintegrin" evidence="12">
    <location>
        <begin position="235"/>
        <end position="321"/>
    </location>
</feature>
<evidence type="ECO:0000256" key="9">
    <source>
        <dbReference type="ARBA" id="ARBA00023240"/>
    </source>
</evidence>
<accession>A0A8D0BSC7</accession>
<dbReference type="AlphaFoldDB" id="A0A8D0BSC7"/>
<dbReference type="PRINTS" id="PR00289">
    <property type="entry name" value="DISINTEGRIN"/>
</dbReference>
<sequence>MKCGLTEEEQHHQAAMIRSSENIEVEDPELEWWTHTRYADIAIVVEHQRYIKFDRNESTTLLHILNIMDISNLLYEALGVHLTTVGVEIWSEKNLIEITNNINDTLKIFNEWRRDSLLKRVENDAAHLFAYKYFGEIHGLSYFAEICSPEKASGVESYRASSLFLLSNIFVHELGHNLGIQHDGKYCYCERSFCIMSDVLTYSDRFSNCSYRDYFRLRNTGCLLIPPDPKKIYKVKLCGNAVVDEGEQCDCGSPAKCVFDPCCQSDCTLRPDAICAFGECCYDCQYVPAGTTCREEDGICDLPEYCNGTSEWCPEDVYVQDGAPCNNGIYCYHGKCTTHEVQCRDIFGDRATAASESCFRLLNAQGDRFGNCGLRHGVYEKCTAENILCGRIQCENVEELPSLQEHSTVIQTAFGNRQCWSVDYHPGMKIFDIGKIVDGTPCSTDMLCIDGKSEETVVNHIPLPFSNMKLEFRSYLQELEGTFRDILQVSAFL</sequence>
<feature type="active site" evidence="11">
    <location>
        <position position="173"/>
    </location>
</feature>
<evidence type="ECO:0000256" key="6">
    <source>
        <dbReference type="ARBA" id="ARBA00022801"/>
    </source>
</evidence>
<dbReference type="InterPro" id="IPR006586">
    <property type="entry name" value="ADAM_Cys-rich"/>
</dbReference>
<dbReference type="PANTHER" id="PTHR11905:SF251">
    <property type="entry name" value="MEDIATOR COMPLEX SUBUNIT 6"/>
    <property type="match status" value="1"/>
</dbReference>
<organism evidence="14 15">
    <name type="scientific">Salvator merianae</name>
    <name type="common">Argentine black and white tegu</name>
    <name type="synonym">Tupinambis merianae</name>
    <dbReference type="NCBI Taxonomy" id="96440"/>
    <lineage>
        <taxon>Eukaryota</taxon>
        <taxon>Metazoa</taxon>
        <taxon>Chordata</taxon>
        <taxon>Craniata</taxon>
        <taxon>Vertebrata</taxon>
        <taxon>Euteleostomi</taxon>
        <taxon>Lepidosauria</taxon>
        <taxon>Squamata</taxon>
        <taxon>Bifurcata</taxon>
        <taxon>Unidentata</taxon>
        <taxon>Episquamata</taxon>
        <taxon>Laterata</taxon>
        <taxon>Teiioidea</taxon>
        <taxon>Teiidae</taxon>
        <taxon>Salvator</taxon>
    </lineage>
</organism>
<feature type="binding site" evidence="11">
    <location>
        <position position="176"/>
    </location>
    <ligand>
        <name>Zn(2+)</name>
        <dbReference type="ChEBI" id="CHEBI:29105"/>
        <note>catalytic</note>
    </ligand>
</feature>
<comment type="cofactor">
    <cofactor evidence="1">
        <name>Zn(2+)</name>
        <dbReference type="ChEBI" id="CHEBI:29105"/>
    </cofactor>
</comment>
<dbReference type="GO" id="GO:0090729">
    <property type="term" value="F:toxin activity"/>
    <property type="evidence" value="ECO:0007669"/>
    <property type="project" value="UniProtKB-KW"/>
</dbReference>
<comment type="caution">
    <text evidence="11">Lacks conserved residue(s) required for the propagation of feature annotation.</text>
</comment>
<dbReference type="GO" id="GO:0009897">
    <property type="term" value="C:external side of plasma membrane"/>
    <property type="evidence" value="ECO:0007669"/>
    <property type="project" value="TreeGrafter"/>
</dbReference>
<evidence type="ECO:0000313" key="15">
    <source>
        <dbReference type="Proteomes" id="UP000694421"/>
    </source>
</evidence>
<keyword evidence="5 11" id="KW-0479">Metal-binding</keyword>
<dbReference type="Ensembl" id="ENSSMRT00000014594.1">
    <property type="protein sequence ID" value="ENSSMRP00000012526.1"/>
    <property type="gene ID" value="ENSSMRG00000009771.1"/>
</dbReference>
<evidence type="ECO:0000256" key="4">
    <source>
        <dbReference type="ARBA" id="ARBA00022656"/>
    </source>
</evidence>
<feature type="binding site" evidence="11">
    <location>
        <position position="172"/>
    </location>
    <ligand>
        <name>Zn(2+)</name>
        <dbReference type="ChEBI" id="CHEBI:29105"/>
        <note>catalytic</note>
    </ligand>
</feature>
<keyword evidence="9" id="KW-1199">Hemostasis impairing toxin</keyword>
<dbReference type="FunFam" id="3.40.390.10:FF:000002">
    <property type="entry name" value="Disintegrin and metalloproteinase domain-containing protein 22"/>
    <property type="match status" value="1"/>
</dbReference>
<dbReference type="InterPro" id="IPR001590">
    <property type="entry name" value="Peptidase_M12B"/>
</dbReference>
<dbReference type="SUPFAM" id="SSF57552">
    <property type="entry name" value="Blood coagulation inhibitor (disintegrin)"/>
    <property type="match status" value="1"/>
</dbReference>
<evidence type="ECO:0000313" key="14">
    <source>
        <dbReference type="Ensembl" id="ENSSMRP00000012526.1"/>
    </source>
</evidence>
<dbReference type="GeneTree" id="ENSGT00940000161067"/>
<evidence type="ECO:0000256" key="2">
    <source>
        <dbReference type="ARBA" id="ARBA00004613"/>
    </source>
</evidence>
<keyword evidence="8 11" id="KW-1015">Disulfide bond</keyword>
<reference evidence="14" key="2">
    <citation type="submission" date="2025-09" db="UniProtKB">
        <authorList>
            <consortium name="Ensembl"/>
        </authorList>
    </citation>
    <scope>IDENTIFICATION</scope>
</reference>
<dbReference type="InterPro" id="IPR018358">
    <property type="entry name" value="Disintegrin_CS"/>
</dbReference>
<feature type="binding site" evidence="11">
    <location>
        <position position="182"/>
    </location>
    <ligand>
        <name>Zn(2+)</name>
        <dbReference type="ChEBI" id="CHEBI:29105"/>
        <note>catalytic</note>
    </ligand>
</feature>
<evidence type="ECO:0000256" key="11">
    <source>
        <dbReference type="PROSITE-ProRule" id="PRU00276"/>
    </source>
</evidence>
<evidence type="ECO:0000259" key="12">
    <source>
        <dbReference type="PROSITE" id="PS50214"/>
    </source>
</evidence>
<keyword evidence="7 11" id="KW-0862">Zinc</keyword>
<evidence type="ECO:0000256" key="7">
    <source>
        <dbReference type="ARBA" id="ARBA00022833"/>
    </source>
</evidence>
<dbReference type="SMART" id="SM00608">
    <property type="entry name" value="ACR"/>
    <property type="match status" value="1"/>
</dbReference>
<dbReference type="InterPro" id="IPR034027">
    <property type="entry name" value="Reprolysin_adamalysin"/>
</dbReference>
<dbReference type="CDD" id="cd04269">
    <property type="entry name" value="ZnMc_adamalysin_II_like"/>
    <property type="match status" value="1"/>
</dbReference>
<dbReference type="PROSITE" id="PS50214">
    <property type="entry name" value="DISINTEGRIN_2"/>
    <property type="match status" value="1"/>
</dbReference>
<dbReference type="Gene3D" id="3.40.390.10">
    <property type="entry name" value="Collagenase (Catalytic Domain)"/>
    <property type="match status" value="1"/>
</dbReference>
<reference evidence="14" key="1">
    <citation type="submission" date="2025-08" db="UniProtKB">
        <authorList>
            <consortium name="Ensembl"/>
        </authorList>
    </citation>
    <scope>IDENTIFICATION</scope>
</reference>
<protein>
    <submittedName>
        <fullName evidence="14">Uncharacterized protein</fullName>
    </submittedName>
</protein>
<feature type="domain" description="Peptidase M12B" evidence="13">
    <location>
        <begin position="37"/>
        <end position="217"/>
    </location>
</feature>
<dbReference type="PANTHER" id="PTHR11905">
    <property type="entry name" value="ADAM A DISINTEGRIN AND METALLOPROTEASE DOMAIN"/>
    <property type="match status" value="1"/>
</dbReference>
<name>A0A8D0BSC7_SALMN</name>
<evidence type="ECO:0000256" key="10">
    <source>
        <dbReference type="PROSITE-ProRule" id="PRU00068"/>
    </source>
</evidence>
<dbReference type="PROSITE" id="PS50215">
    <property type="entry name" value="ADAM_MEPRO"/>
    <property type="match status" value="1"/>
</dbReference>
<dbReference type="InterPro" id="IPR024079">
    <property type="entry name" value="MetalloPept_cat_dom_sf"/>
</dbReference>
<dbReference type="Pfam" id="PF00200">
    <property type="entry name" value="Disintegrin"/>
    <property type="match status" value="1"/>
</dbReference>
<dbReference type="InterPro" id="IPR036436">
    <property type="entry name" value="Disintegrin_dom_sf"/>
</dbReference>
<dbReference type="GO" id="GO:0004222">
    <property type="term" value="F:metalloendopeptidase activity"/>
    <property type="evidence" value="ECO:0007669"/>
    <property type="project" value="InterPro"/>
</dbReference>
<keyword evidence="15" id="KW-1185">Reference proteome</keyword>
<feature type="disulfide bond" evidence="11">
    <location>
        <begin position="189"/>
        <end position="194"/>
    </location>
</feature>
<feature type="disulfide bond" evidence="10">
    <location>
        <begin position="293"/>
        <end position="313"/>
    </location>
</feature>
<dbReference type="Pfam" id="PF01421">
    <property type="entry name" value="Reprolysin"/>
    <property type="match status" value="1"/>
</dbReference>
<dbReference type="InterPro" id="IPR001762">
    <property type="entry name" value="Disintegrin_dom"/>
</dbReference>
<evidence type="ECO:0000256" key="3">
    <source>
        <dbReference type="ARBA" id="ARBA00022525"/>
    </source>
</evidence>
<dbReference type="GO" id="GO:0006508">
    <property type="term" value="P:proteolysis"/>
    <property type="evidence" value="ECO:0007669"/>
    <property type="project" value="InterPro"/>
</dbReference>
<dbReference type="PROSITE" id="PS00427">
    <property type="entry name" value="DISINTEGRIN_1"/>
    <property type="match status" value="1"/>
</dbReference>
<dbReference type="FunFam" id="4.10.70.10:FF:000001">
    <property type="entry name" value="Disintegrin and metalloproteinase domain-containing protein 22"/>
    <property type="match status" value="1"/>
</dbReference>
<evidence type="ECO:0000256" key="5">
    <source>
        <dbReference type="ARBA" id="ARBA00022723"/>
    </source>
</evidence>
<dbReference type="GO" id="GO:1990913">
    <property type="term" value="C:sperm head plasma membrane"/>
    <property type="evidence" value="ECO:0007669"/>
    <property type="project" value="TreeGrafter"/>
</dbReference>
<proteinExistence type="predicted"/>
<dbReference type="OMA" id="ENDECCN"/>
<dbReference type="SMART" id="SM00050">
    <property type="entry name" value="DISIN"/>
    <property type="match status" value="1"/>
</dbReference>
<keyword evidence="4" id="KW-0800">Toxin</keyword>
<dbReference type="GO" id="GO:0046872">
    <property type="term" value="F:metal ion binding"/>
    <property type="evidence" value="ECO:0007669"/>
    <property type="project" value="UniProtKB-KW"/>
</dbReference>
<keyword evidence="6" id="KW-0378">Hydrolase</keyword>
<dbReference type="SUPFAM" id="SSF55486">
    <property type="entry name" value="Metalloproteases ('zincins'), catalytic domain"/>
    <property type="match status" value="1"/>
</dbReference>
<dbReference type="Proteomes" id="UP000694421">
    <property type="component" value="Unplaced"/>
</dbReference>